<dbReference type="InterPro" id="IPR053207">
    <property type="entry name" value="Non-NMDA_GluR_Accessory"/>
</dbReference>
<keyword evidence="1 2" id="KW-1015">Disulfide bond</keyword>
<dbReference type="PROSITE" id="PS50068">
    <property type="entry name" value="LDLRA_2"/>
    <property type="match status" value="1"/>
</dbReference>
<name>A0A8D8YX57_9HEMI</name>
<dbReference type="SUPFAM" id="SSF49854">
    <property type="entry name" value="Spermadhesin, CUB domain"/>
    <property type="match status" value="2"/>
</dbReference>
<keyword evidence="3" id="KW-0812">Transmembrane</keyword>
<evidence type="ECO:0000256" key="1">
    <source>
        <dbReference type="ARBA" id="ARBA00023157"/>
    </source>
</evidence>
<dbReference type="InterPro" id="IPR035914">
    <property type="entry name" value="Sperma_CUB_dom_sf"/>
</dbReference>
<dbReference type="InterPro" id="IPR056707">
    <property type="entry name" value="DUF7805"/>
</dbReference>
<keyword evidence="3" id="KW-0472">Membrane</keyword>
<dbReference type="InterPro" id="IPR036055">
    <property type="entry name" value="LDL_receptor-like_sf"/>
</dbReference>
<dbReference type="PRINTS" id="PR00261">
    <property type="entry name" value="LDLRECEPTOR"/>
</dbReference>
<dbReference type="SMART" id="SM00042">
    <property type="entry name" value="CUB"/>
    <property type="match status" value="1"/>
</dbReference>
<feature type="domain" description="CUB" evidence="5">
    <location>
        <begin position="247"/>
        <end position="411"/>
    </location>
</feature>
<dbReference type="AlphaFoldDB" id="A0A8D8YX57"/>
<dbReference type="GO" id="GO:0005886">
    <property type="term" value="C:plasma membrane"/>
    <property type="evidence" value="ECO:0007669"/>
    <property type="project" value="TreeGrafter"/>
</dbReference>
<dbReference type="PROSITE" id="PS01209">
    <property type="entry name" value="LDLRA_1"/>
    <property type="match status" value="1"/>
</dbReference>
<dbReference type="FunFam" id="2.60.120.290:FF:000065">
    <property type="entry name" value="Uncharacterized protein, isoform E"/>
    <property type="match status" value="1"/>
</dbReference>
<dbReference type="SMART" id="SM00192">
    <property type="entry name" value="LDLa"/>
    <property type="match status" value="2"/>
</dbReference>
<dbReference type="PANTHER" id="PTHR47537:SF4">
    <property type="entry name" value="GH12701P"/>
    <property type="match status" value="1"/>
</dbReference>
<protein>
    <recommendedName>
        <fullName evidence="5">CUB domain-containing protein</fullName>
    </recommendedName>
</protein>
<dbReference type="PROSITE" id="PS01180">
    <property type="entry name" value="CUB"/>
    <property type="match status" value="1"/>
</dbReference>
<accession>A0A8D8YX57</accession>
<feature type="transmembrane region" description="Helical" evidence="3">
    <location>
        <begin position="1002"/>
        <end position="1024"/>
    </location>
</feature>
<feature type="disulfide bond" evidence="2">
    <location>
        <begin position="41"/>
        <end position="59"/>
    </location>
</feature>
<sequence length="1065" mass="120025">MQFSRLHSCHLLFYLLVLRLHTCFNTGDQGSTKCKASEYGCDNGLCVPMTKYCNSVDDCGDKSDEPRYCTPCNRTYHGEVGGTYEVELHRPKQDKLPFICHLIFTASGGNFGDLIQLSFESFTLGRFLSFTHDGCPDGDMQISEIDRPHVGGAWCGTSWSPVNYFSETHSLKVTVRLFKLSKDNSVYNFDFKIGYKMLNKSSAVVRYGESLQEHQSLATYSGNSSTLSSLPRNTSYYLGDLISGTYCSRIFSDCDKKQCRLQSPNYPGIYARNLTCYYAVRQHEIPNGYHALVSVKQTKGQLIGITSQSGQGGNKMSEGGLQHGTNNDNDVRKLKVWNECSEVQDYVTIYDGYTTRDPVLLRFCGGGSAIPEAISSGSELLVEFTTSPYGTLMYTPPMLPLHGFQLNVEVKFVEQESFKYAKNKRCEFWIRGSGKGTLESPRHSLSPNTTCFYHLQGHEPGATPPTRYQDLSRRKSSQGAKFSTRYRVWLSVLKYHVAPSRKVLPSEAPNQGPPDCSTRLQIWDGNIRAFPTCTDVYCDQSSSSSSQYNSNLTLLSRYCKDHIPKSCEHTLYSTSPRPCSLAESFLSSTDSLTLELTVVESTTLRPVSFRALYEFVDLHQDGEPWIEHAACSRKFTTQRNPMSHQSEFKFQSPKNVFLFGRGGSPNLTCNYRFEAQRGERVRVTITSLQTNNRTSCYTHLNPDTGRLQCIGNSTAYLLISELSAPDSAKVPQHCLCSFAQKHLPFTFVTHSNYLQIDFQLSQMNSSEDYRHLQFEATYEFIRSPVCTLNRRLSGTSGEIYLRSPGLNQEEKNCEGHAWIIEPSSSTTFLYVKMTGIFLPHSNWHETRNHSDSTSLTEAFQCATPNRVTIHSGESLHTVVCPAPVYHQRHHIVEVFSEGWVMGPNAPKGWLTNLAKNESRNVVIDFIPRDQGVYTVTWLELTRRPLLPTAQDLGPMYVSDCMHRCPELDACINSSLWCDGVEHCPTGYDESIFHCLKLFQLPALYLLLLCLMFLIVCSSFLLILCRAYHHRVASKTLTESELPPSCRDTDAILNGISGDYNKAYLS</sequence>
<evidence type="ECO:0000256" key="3">
    <source>
        <dbReference type="SAM" id="Phobius"/>
    </source>
</evidence>
<dbReference type="Pfam" id="PF25090">
    <property type="entry name" value="DUF7805"/>
    <property type="match status" value="1"/>
</dbReference>
<feature type="disulfide bond" evidence="2">
    <location>
        <begin position="34"/>
        <end position="46"/>
    </location>
</feature>
<dbReference type="SUPFAM" id="SSF57424">
    <property type="entry name" value="LDL receptor-like module"/>
    <property type="match status" value="1"/>
</dbReference>
<feature type="signal peptide" evidence="4">
    <location>
        <begin position="1"/>
        <end position="27"/>
    </location>
</feature>
<reference evidence="6" key="1">
    <citation type="submission" date="2021-05" db="EMBL/GenBank/DDBJ databases">
        <authorList>
            <person name="Alioto T."/>
            <person name="Alioto T."/>
            <person name="Gomez Garrido J."/>
        </authorList>
    </citation>
    <scope>NUCLEOTIDE SEQUENCE</scope>
</reference>
<dbReference type="Gene3D" id="2.60.120.290">
    <property type="entry name" value="Spermadhesin, CUB domain"/>
    <property type="match status" value="3"/>
</dbReference>
<dbReference type="InterPro" id="IPR002172">
    <property type="entry name" value="LDrepeatLR_classA_rpt"/>
</dbReference>
<dbReference type="CDD" id="cd00112">
    <property type="entry name" value="LDLa"/>
    <property type="match status" value="1"/>
</dbReference>
<dbReference type="InterPro" id="IPR000859">
    <property type="entry name" value="CUB_dom"/>
</dbReference>
<dbReference type="InterPro" id="IPR023415">
    <property type="entry name" value="LDLR_class-A_CS"/>
</dbReference>
<dbReference type="EMBL" id="HBUF01400737">
    <property type="protein sequence ID" value="CAG6736793.1"/>
    <property type="molecule type" value="Transcribed_RNA"/>
</dbReference>
<dbReference type="Gene3D" id="4.10.400.10">
    <property type="entry name" value="Low-density Lipoprotein Receptor"/>
    <property type="match status" value="1"/>
</dbReference>
<proteinExistence type="predicted"/>
<feature type="chain" id="PRO_5034423773" description="CUB domain-containing protein" evidence="4">
    <location>
        <begin position="28"/>
        <end position="1065"/>
    </location>
</feature>
<dbReference type="CDD" id="cd00041">
    <property type="entry name" value="CUB"/>
    <property type="match status" value="1"/>
</dbReference>
<dbReference type="PANTHER" id="PTHR47537">
    <property type="entry name" value="CUBILIN"/>
    <property type="match status" value="1"/>
</dbReference>
<organism evidence="6">
    <name type="scientific">Cacopsylla melanoneura</name>
    <dbReference type="NCBI Taxonomy" id="428564"/>
    <lineage>
        <taxon>Eukaryota</taxon>
        <taxon>Metazoa</taxon>
        <taxon>Ecdysozoa</taxon>
        <taxon>Arthropoda</taxon>
        <taxon>Hexapoda</taxon>
        <taxon>Insecta</taxon>
        <taxon>Pterygota</taxon>
        <taxon>Neoptera</taxon>
        <taxon>Paraneoptera</taxon>
        <taxon>Hemiptera</taxon>
        <taxon>Sternorrhyncha</taxon>
        <taxon>Psylloidea</taxon>
        <taxon>Psyllidae</taxon>
        <taxon>Psyllinae</taxon>
        <taxon>Cacopsylla</taxon>
    </lineage>
</organism>
<evidence type="ECO:0000259" key="5">
    <source>
        <dbReference type="PROSITE" id="PS01180"/>
    </source>
</evidence>
<keyword evidence="3" id="KW-1133">Transmembrane helix</keyword>
<keyword evidence="4" id="KW-0732">Signal</keyword>
<comment type="caution">
    <text evidence="2">Lacks conserved residue(s) required for the propagation of feature annotation.</text>
</comment>
<evidence type="ECO:0000256" key="2">
    <source>
        <dbReference type="PROSITE-ProRule" id="PRU00124"/>
    </source>
</evidence>
<evidence type="ECO:0000313" key="6">
    <source>
        <dbReference type="EMBL" id="CAG6736793.1"/>
    </source>
</evidence>
<dbReference type="Pfam" id="PF00057">
    <property type="entry name" value="Ldl_recept_a"/>
    <property type="match status" value="1"/>
</dbReference>
<evidence type="ECO:0000256" key="4">
    <source>
        <dbReference type="SAM" id="SignalP"/>
    </source>
</evidence>